<dbReference type="EMBL" id="BARS01055403">
    <property type="protein sequence ID" value="GAG45324.1"/>
    <property type="molecule type" value="Genomic_DNA"/>
</dbReference>
<evidence type="ECO:0000313" key="1">
    <source>
        <dbReference type="EMBL" id="GAG45324.1"/>
    </source>
</evidence>
<organism evidence="1">
    <name type="scientific">marine sediment metagenome</name>
    <dbReference type="NCBI Taxonomy" id="412755"/>
    <lineage>
        <taxon>unclassified sequences</taxon>
        <taxon>metagenomes</taxon>
        <taxon>ecological metagenomes</taxon>
    </lineage>
</organism>
<evidence type="ECO:0008006" key="2">
    <source>
        <dbReference type="Google" id="ProtNLM"/>
    </source>
</evidence>
<proteinExistence type="predicted"/>
<dbReference type="InterPro" id="IPR027413">
    <property type="entry name" value="GROEL-like_equatorial_sf"/>
</dbReference>
<sequence length="48" mass="4962">IVPTKVERVALQNGASIASLLLTTDAIVSEIPEKKEAPPAMPPGGGMY</sequence>
<dbReference type="AlphaFoldDB" id="X0XQ49"/>
<protein>
    <recommendedName>
        <fullName evidence="2">Chaperonin GroEL</fullName>
    </recommendedName>
</protein>
<dbReference type="Gene3D" id="1.10.560.10">
    <property type="entry name" value="GroEL-like equatorial domain"/>
    <property type="match status" value="1"/>
</dbReference>
<comment type="caution">
    <text evidence="1">The sequence shown here is derived from an EMBL/GenBank/DDBJ whole genome shotgun (WGS) entry which is preliminary data.</text>
</comment>
<reference evidence="1" key="1">
    <citation type="journal article" date="2014" name="Front. Microbiol.">
        <title>High frequency of phylogenetically diverse reductive dehalogenase-homologous genes in deep subseafloor sedimentary metagenomes.</title>
        <authorList>
            <person name="Kawai M."/>
            <person name="Futagami T."/>
            <person name="Toyoda A."/>
            <person name="Takaki Y."/>
            <person name="Nishi S."/>
            <person name="Hori S."/>
            <person name="Arai W."/>
            <person name="Tsubouchi T."/>
            <person name="Morono Y."/>
            <person name="Uchiyama I."/>
            <person name="Ito T."/>
            <person name="Fujiyama A."/>
            <person name="Inagaki F."/>
            <person name="Takami H."/>
        </authorList>
    </citation>
    <scope>NUCLEOTIDE SEQUENCE</scope>
    <source>
        <strain evidence="1">Expedition CK06-06</strain>
    </source>
</reference>
<accession>X0XQ49</accession>
<name>X0XQ49_9ZZZZ</name>
<gene>
    <name evidence="1" type="ORF">S01H1_81802</name>
</gene>
<feature type="non-terminal residue" evidence="1">
    <location>
        <position position="1"/>
    </location>
</feature>